<comment type="caution">
    <text evidence="9">The sequence shown here is derived from an EMBL/GenBank/DDBJ whole genome shotgun (WGS) entry which is preliminary data.</text>
</comment>
<feature type="transmembrane region" description="Helical" evidence="7">
    <location>
        <begin position="470"/>
        <end position="493"/>
    </location>
</feature>
<organism evidence="9 10">
    <name type="scientific">Dreissena polymorpha</name>
    <name type="common">Zebra mussel</name>
    <name type="synonym">Mytilus polymorpha</name>
    <dbReference type="NCBI Taxonomy" id="45954"/>
    <lineage>
        <taxon>Eukaryota</taxon>
        <taxon>Metazoa</taxon>
        <taxon>Spiralia</taxon>
        <taxon>Lophotrochozoa</taxon>
        <taxon>Mollusca</taxon>
        <taxon>Bivalvia</taxon>
        <taxon>Autobranchia</taxon>
        <taxon>Heteroconchia</taxon>
        <taxon>Euheterodonta</taxon>
        <taxon>Imparidentia</taxon>
        <taxon>Neoheterodontei</taxon>
        <taxon>Myida</taxon>
        <taxon>Dreissenoidea</taxon>
        <taxon>Dreissenidae</taxon>
        <taxon>Dreissena</taxon>
    </lineage>
</organism>
<evidence type="ECO:0000256" key="2">
    <source>
        <dbReference type="ARBA" id="ARBA00022692"/>
    </source>
</evidence>
<evidence type="ECO:0000256" key="3">
    <source>
        <dbReference type="ARBA" id="ARBA00022989"/>
    </source>
</evidence>
<reference evidence="9" key="2">
    <citation type="submission" date="2020-11" db="EMBL/GenBank/DDBJ databases">
        <authorList>
            <person name="McCartney M.A."/>
            <person name="Auch B."/>
            <person name="Kono T."/>
            <person name="Mallez S."/>
            <person name="Becker A."/>
            <person name="Gohl D.M."/>
            <person name="Silverstein K.A.T."/>
            <person name="Koren S."/>
            <person name="Bechman K.B."/>
            <person name="Herman A."/>
            <person name="Abrahante J.E."/>
            <person name="Garbe J."/>
        </authorList>
    </citation>
    <scope>NUCLEOTIDE SEQUENCE</scope>
    <source>
        <strain evidence="9">Duluth1</strain>
        <tissue evidence="9">Whole animal</tissue>
    </source>
</reference>
<dbReference type="OrthoDB" id="294541at2759"/>
<evidence type="ECO:0000313" key="10">
    <source>
        <dbReference type="Proteomes" id="UP000828390"/>
    </source>
</evidence>
<evidence type="ECO:0000256" key="4">
    <source>
        <dbReference type="ARBA" id="ARBA00023136"/>
    </source>
</evidence>
<feature type="domain" description="Amino acid transporter transmembrane" evidence="8">
    <location>
        <begin position="18"/>
        <end position="67"/>
    </location>
</feature>
<evidence type="ECO:0000256" key="5">
    <source>
        <dbReference type="ARBA" id="ARBA00023180"/>
    </source>
</evidence>
<feature type="transmembrane region" description="Helical" evidence="7">
    <location>
        <begin position="134"/>
        <end position="153"/>
    </location>
</feature>
<dbReference type="PANTHER" id="PTHR16189">
    <property type="entry name" value="TRANSMEMBRANE PROTEIN 104-RELATED"/>
    <property type="match status" value="1"/>
</dbReference>
<reference evidence="9" key="1">
    <citation type="journal article" date="2019" name="bioRxiv">
        <title>The Genome of the Zebra Mussel, Dreissena polymorpha: A Resource for Invasive Species Research.</title>
        <authorList>
            <person name="McCartney M.A."/>
            <person name="Auch B."/>
            <person name="Kono T."/>
            <person name="Mallez S."/>
            <person name="Zhang Y."/>
            <person name="Obille A."/>
            <person name="Becker A."/>
            <person name="Abrahante J.E."/>
            <person name="Garbe J."/>
            <person name="Badalamenti J.P."/>
            <person name="Herman A."/>
            <person name="Mangelson H."/>
            <person name="Liachko I."/>
            <person name="Sullivan S."/>
            <person name="Sone E.D."/>
            <person name="Koren S."/>
            <person name="Silverstein K.A.T."/>
            <person name="Beckman K.B."/>
            <person name="Gohl D.M."/>
        </authorList>
    </citation>
    <scope>NUCLEOTIDE SEQUENCE</scope>
    <source>
        <strain evidence="9">Duluth1</strain>
        <tissue evidence="9">Whole animal</tissue>
    </source>
</reference>
<feature type="transmembrane region" description="Helical" evidence="7">
    <location>
        <begin position="41"/>
        <end position="64"/>
    </location>
</feature>
<sequence>MAGGGISEAGAQYSRVVGLMYVFNLIVGTGALTMPKAFSEAGWLLSLITIIILSFMSFLTVTFVTEAMGVANAVLKGGQHVRSVSINDDEVTDERKPLLDPVPTLNAGTSVNIGTSNPFEITERTELGQMAGMFFNRAGILFFNICIAIYLYGDLAIYGAAVPKTLRDISCTYNVPTINSSDCGNSTVLADSDPCWNSSHLTRMGMYRICVAGFFVLLGGFTFFNVQKTKYLQYLTSLSRWIAFGMMIVLAVIRISKKQGQGHPSVATIGGVPNLFGVCVYAFMCHHSLPSLITPIRNKSKLYNLLAADYLLILLFYVLVSFTGIYAFQEIDDLYTLNFFQPDACDESKSITRVKFIQYFLALFPVFTLSTNFPIISITLRNNLKAVCYNEKRPYTFFVDRIVFPLVALIPPFGIALATNKVEFLVGITGSYAGAGIQYIIPALLVFYARRQTAPSMAVENVHRSPFRGYLWIIFVCVWAVLCMIFVTVNHIISRK</sequence>
<evidence type="ECO:0000259" key="8">
    <source>
        <dbReference type="Pfam" id="PF01490"/>
    </source>
</evidence>
<comment type="subcellular location">
    <subcellularLocation>
        <location evidence="1">Membrane</location>
        <topology evidence="1">Multi-pass membrane protein</topology>
    </subcellularLocation>
</comment>
<dbReference type="Pfam" id="PF01490">
    <property type="entry name" value="Aa_trans"/>
    <property type="match status" value="2"/>
</dbReference>
<feature type="transmembrane region" description="Helical" evidence="7">
    <location>
        <begin position="356"/>
        <end position="376"/>
    </location>
</feature>
<dbReference type="EMBL" id="JAIWYP010000002">
    <property type="protein sequence ID" value="KAH3869900.1"/>
    <property type="molecule type" value="Genomic_DNA"/>
</dbReference>
<name>A0A9D4M355_DREPO</name>
<keyword evidence="5" id="KW-0325">Glycoprotein</keyword>
<dbReference type="InterPro" id="IPR013057">
    <property type="entry name" value="AA_transpt_TM"/>
</dbReference>
<feature type="transmembrane region" description="Helical" evidence="7">
    <location>
        <begin position="424"/>
        <end position="449"/>
    </location>
</feature>
<keyword evidence="4 7" id="KW-0472">Membrane</keyword>
<protein>
    <recommendedName>
        <fullName evidence="8">Amino acid transporter transmembrane domain-containing protein</fullName>
    </recommendedName>
</protein>
<dbReference type="AlphaFoldDB" id="A0A9D4M355"/>
<feature type="transmembrane region" description="Helical" evidence="7">
    <location>
        <begin position="305"/>
        <end position="328"/>
    </location>
</feature>
<gene>
    <name evidence="9" type="ORF">DPMN_033074</name>
</gene>
<feature type="transmembrane region" description="Helical" evidence="7">
    <location>
        <begin position="238"/>
        <end position="256"/>
    </location>
</feature>
<feature type="transmembrane region" description="Helical" evidence="7">
    <location>
        <begin position="397"/>
        <end position="418"/>
    </location>
</feature>
<dbReference type="GO" id="GO:0016020">
    <property type="term" value="C:membrane"/>
    <property type="evidence" value="ECO:0007669"/>
    <property type="project" value="UniProtKB-SubCell"/>
</dbReference>
<comment type="similarity">
    <text evidence="6">Belongs to the TMEM104 family.</text>
</comment>
<accession>A0A9D4M355</accession>
<keyword evidence="10" id="KW-1185">Reference proteome</keyword>
<feature type="transmembrane region" description="Helical" evidence="7">
    <location>
        <begin position="206"/>
        <end position="226"/>
    </location>
</feature>
<feature type="domain" description="Amino acid transporter transmembrane" evidence="8">
    <location>
        <begin position="128"/>
        <end position="485"/>
    </location>
</feature>
<keyword evidence="2 7" id="KW-0812">Transmembrane</keyword>
<evidence type="ECO:0000256" key="1">
    <source>
        <dbReference type="ARBA" id="ARBA00004141"/>
    </source>
</evidence>
<evidence type="ECO:0000256" key="7">
    <source>
        <dbReference type="SAM" id="Phobius"/>
    </source>
</evidence>
<dbReference type="PANTHER" id="PTHR16189:SF0">
    <property type="entry name" value="TRANSMEMBRANE PROTEIN 104"/>
    <property type="match status" value="1"/>
</dbReference>
<proteinExistence type="inferred from homology"/>
<keyword evidence="3 7" id="KW-1133">Transmembrane helix</keyword>
<evidence type="ECO:0000256" key="6">
    <source>
        <dbReference type="ARBA" id="ARBA00038166"/>
    </source>
</evidence>
<dbReference type="Proteomes" id="UP000828390">
    <property type="component" value="Unassembled WGS sequence"/>
</dbReference>
<evidence type="ECO:0000313" key="9">
    <source>
        <dbReference type="EMBL" id="KAH3869900.1"/>
    </source>
</evidence>
<feature type="transmembrane region" description="Helical" evidence="7">
    <location>
        <begin position="262"/>
        <end position="284"/>
    </location>
</feature>
<feature type="transmembrane region" description="Helical" evidence="7">
    <location>
        <begin position="16"/>
        <end position="35"/>
    </location>
</feature>